<accession>A0ABY3ESY0</accession>
<keyword evidence="1" id="KW-0472">Membrane</keyword>
<reference evidence="2 3" key="1">
    <citation type="submission" date="2019-05" db="EMBL/GenBank/DDBJ databases">
        <title>Whole genome sequence analysis of Cupriavidus campinensis S14E4C strain.</title>
        <authorList>
            <person name="Abbaszade G."/>
            <person name="Szabo A."/>
            <person name="Toumi M."/>
            <person name="Toth E."/>
        </authorList>
    </citation>
    <scope>NUCLEOTIDE SEQUENCE [LARGE SCALE GENOMIC DNA]</scope>
    <source>
        <strain evidence="2 3">S14E4C</strain>
    </source>
</reference>
<comment type="caution">
    <text evidence="2">The sequence shown here is derived from an EMBL/GenBank/DDBJ whole genome shotgun (WGS) entry which is preliminary data.</text>
</comment>
<dbReference type="EMBL" id="VCIZ01000002">
    <property type="protein sequence ID" value="TSP14061.1"/>
    <property type="molecule type" value="Genomic_DNA"/>
</dbReference>
<keyword evidence="3" id="KW-1185">Reference proteome</keyword>
<dbReference type="RefSeq" id="WP_144196764.1">
    <property type="nucleotide sequence ID" value="NZ_VCIZ01000002.1"/>
</dbReference>
<evidence type="ECO:0000256" key="1">
    <source>
        <dbReference type="SAM" id="Phobius"/>
    </source>
</evidence>
<keyword evidence="1" id="KW-1133">Transmembrane helix</keyword>
<name>A0ABY3ESY0_9BURK</name>
<keyword evidence="1" id="KW-0812">Transmembrane</keyword>
<feature type="transmembrane region" description="Helical" evidence="1">
    <location>
        <begin position="58"/>
        <end position="75"/>
    </location>
</feature>
<dbReference type="Proteomes" id="UP000318943">
    <property type="component" value="Unassembled WGS sequence"/>
</dbReference>
<gene>
    <name evidence="2" type="ORF">FGG12_06215</name>
</gene>
<protein>
    <submittedName>
        <fullName evidence="2">Uncharacterized protein</fullName>
    </submittedName>
</protein>
<proteinExistence type="predicted"/>
<sequence length="200" mass="22746">MKGFWNNASVAGVVAAITGWLLGKADTLKVEWSWGWIPNWVVMFGKWLRTPVLDPVEVIWIIMGILVVRSVWLRVKSATASELKSADPASTEYTEGTFGGVFWRWRQNSGPGSLHAYCNACDFELDEENNVVRDSNYPFQDGYIECGHCRSRAPVPLESSWDRRERTAKQIDHAWRNGSWKGIVLAARERASRIRQEQSS</sequence>
<organism evidence="2 3">
    <name type="scientific">Cupriavidus campinensis</name>
    <dbReference type="NCBI Taxonomy" id="151783"/>
    <lineage>
        <taxon>Bacteria</taxon>
        <taxon>Pseudomonadati</taxon>
        <taxon>Pseudomonadota</taxon>
        <taxon>Betaproteobacteria</taxon>
        <taxon>Burkholderiales</taxon>
        <taxon>Burkholderiaceae</taxon>
        <taxon>Cupriavidus</taxon>
    </lineage>
</organism>
<evidence type="ECO:0000313" key="3">
    <source>
        <dbReference type="Proteomes" id="UP000318943"/>
    </source>
</evidence>
<evidence type="ECO:0000313" key="2">
    <source>
        <dbReference type="EMBL" id="TSP14061.1"/>
    </source>
</evidence>